<evidence type="ECO:0000313" key="3">
    <source>
        <dbReference type="Proteomes" id="UP000750711"/>
    </source>
</evidence>
<dbReference type="AlphaFoldDB" id="A0A9P8L948"/>
<gene>
    <name evidence="2" type="ORF">GP486_005557</name>
</gene>
<organism evidence="2 3">
    <name type="scientific">Trichoglossum hirsutum</name>
    <dbReference type="NCBI Taxonomy" id="265104"/>
    <lineage>
        <taxon>Eukaryota</taxon>
        <taxon>Fungi</taxon>
        <taxon>Dikarya</taxon>
        <taxon>Ascomycota</taxon>
        <taxon>Pezizomycotina</taxon>
        <taxon>Geoglossomycetes</taxon>
        <taxon>Geoglossales</taxon>
        <taxon>Geoglossaceae</taxon>
        <taxon>Trichoglossum</taxon>
    </lineage>
</organism>
<dbReference type="InterPro" id="IPR036465">
    <property type="entry name" value="vWFA_dom_sf"/>
</dbReference>
<dbReference type="PROSITE" id="PS50234">
    <property type="entry name" value="VWFA"/>
    <property type="match status" value="1"/>
</dbReference>
<dbReference type="SUPFAM" id="SSF53300">
    <property type="entry name" value="vWA-like"/>
    <property type="match status" value="1"/>
</dbReference>
<dbReference type="Proteomes" id="UP000750711">
    <property type="component" value="Unassembled WGS sequence"/>
</dbReference>
<dbReference type="EMBL" id="JAGHQM010001058">
    <property type="protein sequence ID" value="KAH0556608.1"/>
    <property type="molecule type" value="Genomic_DNA"/>
</dbReference>
<dbReference type="SUPFAM" id="SSF53474">
    <property type="entry name" value="alpha/beta-Hydrolases"/>
    <property type="match status" value="1"/>
</dbReference>
<dbReference type="Gene3D" id="3.40.50.410">
    <property type="entry name" value="von Willebrand factor, type A domain"/>
    <property type="match status" value="1"/>
</dbReference>
<reference evidence="2" key="1">
    <citation type="submission" date="2021-03" db="EMBL/GenBank/DDBJ databases">
        <title>Comparative genomics and phylogenomic investigation of the class Geoglossomycetes provide insights into ecological specialization and systematics.</title>
        <authorList>
            <person name="Melie T."/>
            <person name="Pirro S."/>
            <person name="Miller A.N."/>
            <person name="Quandt A."/>
        </authorList>
    </citation>
    <scope>NUCLEOTIDE SEQUENCE</scope>
    <source>
        <strain evidence="2">CAQ_001_2017</strain>
    </source>
</reference>
<keyword evidence="3" id="KW-1185">Reference proteome</keyword>
<dbReference type="InterPro" id="IPR002035">
    <property type="entry name" value="VWF_A"/>
</dbReference>
<dbReference type="Gene3D" id="3.40.50.1820">
    <property type="entry name" value="alpha/beta hydrolase"/>
    <property type="match status" value="1"/>
</dbReference>
<sequence length="720" mass="79511">MGGSSNKAATVSVRNLPPLTSREDVENFFNGSIPGCSPLVGPLVKDSHVDALCTTVTLQTGDACKLAYAKLNNQLFRATRGGEGDVSISSDFMGVNTVAEHNDPQFDLYFVHGLGGHAFDSWAFVKKNQSHESMKMWPRDLLPNRFLPDGPRGRFSTIGYNANVVVQGGNTTIASAARNLLYELRNDRPQGCMRPIFFCCHSLGGLVVAQALVFALDEKICKDEDKYLNRLVKGVVFFGTPFWGSFNADTMSPFVSALAKVNPHGVNSALIKSLKTGDRELASLVEHFSQVRYRHDIDVKIFTETLQTGILLVTHPGSAGGPFTEFVDSIPINASHVGMVKFSHEQDPKFRPLAESIVRMVRRKPDLGVPGAVTLSQSFPASRPSNVFNGGESSYTSQRQQATLARSDTIHTELPILKAYGSQSHPQQFMSGRSRVSVMSQNGSSGPVRAMTQPDPIIATQGRKPLKVRAMPSYSHRIGTEDSFNLQRLENWDVVFVIDDTGSMQLPARSGDDAGQTRWDMLAGALEYIANVAACYDDDGVDVHFLIHRNLDKTFVKDGQTILNLLSQVNLSKGSGGTFLEPVLNPILSQHIIRYKDYYEALRRRDSNPQIIKPLNLIVLTDGAADDEKATTKMIEKIAKELDDMYAPSFQIGIQFVQVGDDKKATEFLQYLDDHLENEFHIRDMVDTQNFNDLEEGEGNLFGDKLVKILIAAMDRRLDG</sequence>
<feature type="domain" description="VWFA" evidence="1">
    <location>
        <begin position="493"/>
        <end position="706"/>
    </location>
</feature>
<dbReference type="PANTHER" id="PTHR34706:SF1">
    <property type="entry name" value="VWFA DOMAIN-CONTAINING PROTEIN"/>
    <property type="match status" value="1"/>
</dbReference>
<evidence type="ECO:0000259" key="1">
    <source>
        <dbReference type="PROSITE" id="PS50234"/>
    </source>
</evidence>
<proteinExistence type="predicted"/>
<name>A0A9P8L948_9PEZI</name>
<accession>A0A9P8L948</accession>
<evidence type="ECO:0000313" key="2">
    <source>
        <dbReference type="EMBL" id="KAH0556608.1"/>
    </source>
</evidence>
<protein>
    <recommendedName>
        <fullName evidence="1">VWFA domain-containing protein</fullName>
    </recommendedName>
</protein>
<dbReference type="PANTHER" id="PTHR34706">
    <property type="entry name" value="SLR1338 PROTEIN"/>
    <property type="match status" value="1"/>
</dbReference>
<comment type="caution">
    <text evidence="2">The sequence shown here is derived from an EMBL/GenBank/DDBJ whole genome shotgun (WGS) entry which is preliminary data.</text>
</comment>
<dbReference type="InterPro" id="IPR029058">
    <property type="entry name" value="AB_hydrolase_fold"/>
</dbReference>